<organism evidence="2 3">
    <name type="scientific">Serendipita indica (strain DSM 11827)</name>
    <name type="common">Root endophyte fungus</name>
    <name type="synonym">Piriformospora indica</name>
    <dbReference type="NCBI Taxonomy" id="1109443"/>
    <lineage>
        <taxon>Eukaryota</taxon>
        <taxon>Fungi</taxon>
        <taxon>Dikarya</taxon>
        <taxon>Basidiomycota</taxon>
        <taxon>Agaricomycotina</taxon>
        <taxon>Agaricomycetes</taxon>
        <taxon>Sebacinales</taxon>
        <taxon>Serendipitaceae</taxon>
        <taxon>Serendipita</taxon>
    </lineage>
</organism>
<dbReference type="InParanoid" id="G4U024"/>
<name>G4U024_SERID</name>
<keyword evidence="3" id="KW-1185">Reference proteome</keyword>
<feature type="compositionally biased region" description="Basic and acidic residues" evidence="1">
    <location>
        <begin position="1"/>
        <end position="13"/>
    </location>
</feature>
<feature type="region of interest" description="Disordered" evidence="1">
    <location>
        <begin position="1"/>
        <end position="29"/>
    </location>
</feature>
<dbReference type="AlphaFoldDB" id="G4U024"/>
<evidence type="ECO:0000313" key="3">
    <source>
        <dbReference type="Proteomes" id="UP000007148"/>
    </source>
</evidence>
<dbReference type="Proteomes" id="UP000007148">
    <property type="component" value="Unassembled WGS sequence"/>
</dbReference>
<comment type="caution">
    <text evidence="2">The sequence shown here is derived from an EMBL/GenBank/DDBJ whole genome shotgun (WGS) entry which is preliminary data.</text>
</comment>
<reference evidence="2 3" key="1">
    <citation type="journal article" date="2011" name="PLoS Pathog.">
        <title>Endophytic Life Strategies Decoded by Genome and Transcriptome Analyses of the Mutualistic Root Symbiont Piriformospora indica.</title>
        <authorList>
            <person name="Zuccaro A."/>
            <person name="Lahrmann U."/>
            <person name="Guldener U."/>
            <person name="Langen G."/>
            <person name="Pfiffi S."/>
            <person name="Biedenkopf D."/>
            <person name="Wong P."/>
            <person name="Samans B."/>
            <person name="Grimm C."/>
            <person name="Basiewicz M."/>
            <person name="Murat C."/>
            <person name="Martin F."/>
            <person name="Kogel K.H."/>
        </authorList>
    </citation>
    <scope>NUCLEOTIDE SEQUENCE [LARGE SCALE GENOMIC DNA]</scope>
    <source>
        <strain evidence="2 3">DSM 11827</strain>
    </source>
</reference>
<accession>G4U024</accession>
<sequence>MKFEEEAGRHQTFDFDESDSGGDFPKRLF</sequence>
<evidence type="ECO:0000256" key="1">
    <source>
        <dbReference type="SAM" id="MobiDB-lite"/>
    </source>
</evidence>
<dbReference type="EMBL" id="CAFZ01001106">
    <property type="protein sequence ID" value="CCA76917.1"/>
    <property type="molecule type" value="Genomic_DNA"/>
</dbReference>
<protein>
    <submittedName>
        <fullName evidence="2">Uncharacterized protein</fullName>
    </submittedName>
</protein>
<evidence type="ECO:0000313" key="2">
    <source>
        <dbReference type="EMBL" id="CCA76917.1"/>
    </source>
</evidence>
<gene>
    <name evidence="2" type="ORF">PIIN_10900</name>
</gene>
<dbReference type="HOGENOM" id="CLU_3410739_0_0_1"/>
<proteinExistence type="predicted"/>